<sequence>MYKQNYGLTTRNFYIIRDPYILFWVKKKGEYYPNNPQLRKSGNSRMTDLNKFVNKKTNNK</sequence>
<evidence type="ECO:0000256" key="1">
    <source>
        <dbReference type="SAM" id="MobiDB-lite"/>
    </source>
</evidence>
<gene>
    <name evidence="2" type="ORF">LA20249_09915</name>
</gene>
<reference evidence="2 3" key="1">
    <citation type="submission" date="2016-12" db="EMBL/GenBank/DDBJ databases">
        <title>The whole genome sequencing and assembly of Lactobacillus alimentarius DSM 20249T strain.</title>
        <authorList>
            <person name="Lee Y.-J."/>
            <person name="Yi H."/>
            <person name="Bahn Y.-S."/>
            <person name="Kim J.F."/>
            <person name="Lee D.-W."/>
        </authorList>
    </citation>
    <scope>NUCLEOTIDE SEQUENCE [LARGE SCALE GENOMIC DNA]</scope>
    <source>
        <strain evidence="2 3">DSM 20249</strain>
    </source>
</reference>
<protein>
    <submittedName>
        <fullName evidence="2">Uncharacterized protein</fullName>
    </submittedName>
</protein>
<organism evidence="2 3">
    <name type="scientific">Companilactobacillus alimentarius DSM 20249</name>
    <dbReference type="NCBI Taxonomy" id="1423720"/>
    <lineage>
        <taxon>Bacteria</taxon>
        <taxon>Bacillati</taxon>
        <taxon>Bacillota</taxon>
        <taxon>Bacilli</taxon>
        <taxon>Lactobacillales</taxon>
        <taxon>Lactobacillaceae</taxon>
        <taxon>Companilactobacillus</taxon>
    </lineage>
</organism>
<evidence type="ECO:0000313" key="3">
    <source>
        <dbReference type="Proteomes" id="UP000234653"/>
    </source>
</evidence>
<name>A0A2K9HKP6_9LACO</name>
<dbReference type="AlphaFoldDB" id="A0A2K9HKP6"/>
<accession>A0A2K9HKP6</accession>
<proteinExistence type="predicted"/>
<keyword evidence="3" id="KW-1185">Reference proteome</keyword>
<dbReference type="Proteomes" id="UP000234653">
    <property type="component" value="Chromosome"/>
</dbReference>
<evidence type="ECO:0000313" key="2">
    <source>
        <dbReference type="EMBL" id="AUI72476.1"/>
    </source>
</evidence>
<feature type="region of interest" description="Disordered" evidence="1">
    <location>
        <begin position="35"/>
        <end position="60"/>
    </location>
</feature>
<dbReference type="KEGG" id="lali:LA20249_09915"/>
<feature type="compositionally biased region" description="Polar residues" evidence="1">
    <location>
        <begin position="35"/>
        <end position="47"/>
    </location>
</feature>
<dbReference type="EMBL" id="CP018867">
    <property type="protein sequence ID" value="AUI72476.1"/>
    <property type="molecule type" value="Genomic_DNA"/>
</dbReference>